<reference evidence="6" key="2">
    <citation type="submission" date="2021-04" db="EMBL/GenBank/DDBJ databases">
        <authorList>
            <person name="Gilroy R."/>
        </authorList>
    </citation>
    <scope>NUCLEOTIDE SEQUENCE</scope>
    <source>
        <strain evidence="6">5933</strain>
    </source>
</reference>
<dbReference type="PANTHER" id="PTHR42953">
    <property type="entry name" value="HIGH-AFFINITY ZINC UPTAKE SYSTEM PROTEIN ZNUA-RELATED"/>
    <property type="match status" value="1"/>
</dbReference>
<dbReference type="GO" id="GO:0030001">
    <property type="term" value="P:metal ion transport"/>
    <property type="evidence" value="ECO:0007669"/>
    <property type="project" value="InterPro"/>
</dbReference>
<evidence type="ECO:0000256" key="2">
    <source>
        <dbReference type="ARBA" id="ARBA00022448"/>
    </source>
</evidence>
<evidence type="ECO:0000256" key="5">
    <source>
        <dbReference type="SAM" id="SignalP"/>
    </source>
</evidence>
<comment type="caution">
    <text evidence="6">The sequence shown here is derived from an EMBL/GenBank/DDBJ whole genome shotgun (WGS) entry which is preliminary data.</text>
</comment>
<sequence>MLKRILSAFFACCTAVGVLTACGSPAPQTQAQGAAVSSLAADGKVQIVTTIFPLYDWTRQILGQEVKENADLQFLLGDGVDFHNYQATAKDILTVSQADLLVYVGGTSDAWIEQACEQNPNPNRVEINLMELLADRLKTEELVEGMEHSHEDEDEHEHTSEEEAALHDEHDGDAVYDEHVWLSVKNAEIVCDALQKALSDLMPQHSQQIEENAAAYQAELSALDKQFRQAADSASTKTLMFADRFPFRYLTDDYGLSYYAAFTGCSTDTQASFETISFLSEKVSELSLQTILTIDDSNGKIAQTVAQNSRGTAPEILSMNSMQSITRAQADEGVTYVSVMQDNLTVLRTALACA</sequence>
<dbReference type="AlphaFoldDB" id="A0A9D2TK36"/>
<protein>
    <submittedName>
        <fullName evidence="6">Metal ABC transporter substrate-binding protein</fullName>
    </submittedName>
</protein>
<feature type="region of interest" description="Disordered" evidence="4">
    <location>
        <begin position="144"/>
        <end position="166"/>
    </location>
</feature>
<dbReference type="PROSITE" id="PS51257">
    <property type="entry name" value="PROKAR_LIPOPROTEIN"/>
    <property type="match status" value="1"/>
</dbReference>
<organism evidence="6 7">
    <name type="scientific">Candidatus Ruthenibacterium merdavium</name>
    <dbReference type="NCBI Taxonomy" id="2838752"/>
    <lineage>
        <taxon>Bacteria</taxon>
        <taxon>Bacillati</taxon>
        <taxon>Bacillota</taxon>
        <taxon>Clostridia</taxon>
        <taxon>Eubacteriales</taxon>
        <taxon>Oscillospiraceae</taxon>
        <taxon>Ruthenibacterium</taxon>
    </lineage>
</organism>
<feature type="signal peptide" evidence="5">
    <location>
        <begin position="1"/>
        <end position="21"/>
    </location>
</feature>
<reference evidence="6" key="1">
    <citation type="journal article" date="2021" name="PeerJ">
        <title>Extensive microbial diversity within the chicken gut microbiome revealed by metagenomics and culture.</title>
        <authorList>
            <person name="Gilroy R."/>
            <person name="Ravi A."/>
            <person name="Getino M."/>
            <person name="Pursley I."/>
            <person name="Horton D.L."/>
            <person name="Alikhan N.F."/>
            <person name="Baker D."/>
            <person name="Gharbi K."/>
            <person name="Hall N."/>
            <person name="Watson M."/>
            <person name="Adriaenssens E.M."/>
            <person name="Foster-Nyarko E."/>
            <person name="Jarju S."/>
            <person name="Secka A."/>
            <person name="Antonio M."/>
            <person name="Oren A."/>
            <person name="Chaudhuri R.R."/>
            <person name="La Ragione R."/>
            <person name="Hildebrand F."/>
            <person name="Pallen M.J."/>
        </authorList>
    </citation>
    <scope>NUCLEOTIDE SEQUENCE</scope>
    <source>
        <strain evidence="6">5933</strain>
    </source>
</reference>
<name>A0A9D2TK36_9FIRM</name>
<keyword evidence="3 5" id="KW-0732">Signal</keyword>
<keyword evidence="2" id="KW-0813">Transport</keyword>
<dbReference type="InterPro" id="IPR050492">
    <property type="entry name" value="Bact_metal-bind_prot9"/>
</dbReference>
<accession>A0A9D2TK36</accession>
<dbReference type="EMBL" id="DWWA01000049">
    <property type="protein sequence ID" value="HJC72969.1"/>
    <property type="molecule type" value="Genomic_DNA"/>
</dbReference>
<evidence type="ECO:0000256" key="1">
    <source>
        <dbReference type="ARBA" id="ARBA00011028"/>
    </source>
</evidence>
<dbReference type="Pfam" id="PF01297">
    <property type="entry name" value="ZnuA"/>
    <property type="match status" value="1"/>
</dbReference>
<evidence type="ECO:0000313" key="7">
    <source>
        <dbReference type="Proteomes" id="UP000823918"/>
    </source>
</evidence>
<evidence type="ECO:0000256" key="4">
    <source>
        <dbReference type="SAM" id="MobiDB-lite"/>
    </source>
</evidence>
<dbReference type="SUPFAM" id="SSF53807">
    <property type="entry name" value="Helical backbone' metal receptor"/>
    <property type="match status" value="1"/>
</dbReference>
<dbReference type="PANTHER" id="PTHR42953:SF3">
    <property type="entry name" value="HIGH-AFFINITY ZINC UPTAKE SYSTEM PROTEIN ZNUA"/>
    <property type="match status" value="1"/>
</dbReference>
<gene>
    <name evidence="6" type="ORF">H9698_09300</name>
</gene>
<proteinExistence type="inferred from homology"/>
<feature type="chain" id="PRO_5038866667" evidence="5">
    <location>
        <begin position="22"/>
        <end position="354"/>
    </location>
</feature>
<dbReference type="GO" id="GO:0046872">
    <property type="term" value="F:metal ion binding"/>
    <property type="evidence" value="ECO:0007669"/>
    <property type="project" value="InterPro"/>
</dbReference>
<evidence type="ECO:0000256" key="3">
    <source>
        <dbReference type="ARBA" id="ARBA00022729"/>
    </source>
</evidence>
<evidence type="ECO:0000313" key="6">
    <source>
        <dbReference type="EMBL" id="HJC72969.1"/>
    </source>
</evidence>
<dbReference type="InterPro" id="IPR006127">
    <property type="entry name" value="ZnuA-like"/>
</dbReference>
<comment type="similarity">
    <text evidence="1">Belongs to the bacterial solute-binding protein 9 family.</text>
</comment>
<dbReference type="Proteomes" id="UP000823918">
    <property type="component" value="Unassembled WGS sequence"/>
</dbReference>
<dbReference type="Gene3D" id="3.40.50.1980">
    <property type="entry name" value="Nitrogenase molybdenum iron protein domain"/>
    <property type="match status" value="2"/>
</dbReference>